<proteinExistence type="predicted"/>
<dbReference type="PANTHER" id="PTHR32089:SF119">
    <property type="entry name" value="METHYL-ACCEPTING CHEMOTAXIS PROTEIN CTPL"/>
    <property type="match status" value="1"/>
</dbReference>
<evidence type="ECO:0000256" key="5">
    <source>
        <dbReference type="ARBA" id="ARBA00023136"/>
    </source>
</evidence>
<gene>
    <name evidence="11" type="ORF">DMO17_18360</name>
</gene>
<evidence type="ECO:0000256" key="7">
    <source>
        <dbReference type="PROSITE-ProRule" id="PRU00284"/>
    </source>
</evidence>
<evidence type="ECO:0000256" key="2">
    <source>
        <dbReference type="ARBA" id="ARBA00022692"/>
    </source>
</evidence>
<dbReference type="GO" id="GO:0006935">
    <property type="term" value="P:chemotaxis"/>
    <property type="evidence" value="ECO:0007669"/>
    <property type="project" value="UniProtKB-ARBA"/>
</dbReference>
<protein>
    <submittedName>
        <fullName evidence="11">Chemotaxis protein</fullName>
    </submittedName>
</protein>
<keyword evidence="3" id="KW-0418">Kinase</keyword>
<keyword evidence="5" id="KW-0472">Membrane</keyword>
<dbReference type="InterPro" id="IPR004089">
    <property type="entry name" value="MCPsignal_dom"/>
</dbReference>
<dbReference type="Pfam" id="PF08447">
    <property type="entry name" value="PAS_3"/>
    <property type="match status" value="1"/>
</dbReference>
<dbReference type="Pfam" id="PF00015">
    <property type="entry name" value="MCPsignal"/>
    <property type="match status" value="1"/>
</dbReference>
<feature type="domain" description="Methyl-accepting transducer" evidence="9">
    <location>
        <begin position="262"/>
        <end position="438"/>
    </location>
</feature>
<dbReference type="AlphaFoldDB" id="A0A2V4L5P4"/>
<evidence type="ECO:0000259" key="10">
    <source>
        <dbReference type="PROSITE" id="PS50113"/>
    </source>
</evidence>
<dbReference type="InterPro" id="IPR001610">
    <property type="entry name" value="PAC"/>
</dbReference>
<organism evidence="11 12">
    <name type="scientific">Aquipseudomonas alcaligenes</name>
    <name type="common">Pseudomonas alcaligenes</name>
    <dbReference type="NCBI Taxonomy" id="43263"/>
    <lineage>
        <taxon>Bacteria</taxon>
        <taxon>Pseudomonadati</taxon>
        <taxon>Pseudomonadota</taxon>
        <taxon>Gammaproteobacteria</taxon>
        <taxon>Pseudomonadales</taxon>
        <taxon>Pseudomonadaceae</taxon>
        <taxon>Aquipseudomonas</taxon>
    </lineage>
</organism>
<dbReference type="Gene3D" id="3.30.450.20">
    <property type="entry name" value="PAS domain"/>
    <property type="match status" value="2"/>
</dbReference>
<evidence type="ECO:0000256" key="6">
    <source>
        <dbReference type="ARBA" id="ARBA00023224"/>
    </source>
</evidence>
<dbReference type="SUPFAM" id="SSF55785">
    <property type="entry name" value="PYP-like sensor domain (PAS domain)"/>
    <property type="match status" value="2"/>
</dbReference>
<comment type="subcellular location">
    <subcellularLocation>
        <location evidence="1">Membrane</location>
        <topology evidence="1">Multi-pass membrane protein</topology>
    </subcellularLocation>
</comment>
<dbReference type="GO" id="GO:0007165">
    <property type="term" value="P:signal transduction"/>
    <property type="evidence" value="ECO:0007669"/>
    <property type="project" value="UniProtKB-KW"/>
</dbReference>
<dbReference type="SUPFAM" id="SSF58104">
    <property type="entry name" value="Methyl-accepting chemotaxis protein (MCP) signaling domain"/>
    <property type="match status" value="1"/>
</dbReference>
<dbReference type="Pfam" id="PF08448">
    <property type="entry name" value="PAS_4"/>
    <property type="match status" value="1"/>
</dbReference>
<dbReference type="InterPro" id="IPR000014">
    <property type="entry name" value="PAS"/>
</dbReference>
<dbReference type="InterPro" id="IPR013655">
    <property type="entry name" value="PAS_fold_3"/>
</dbReference>
<dbReference type="PROSITE" id="PS50113">
    <property type="entry name" value="PAC"/>
    <property type="match status" value="1"/>
</dbReference>
<comment type="caution">
    <text evidence="11">The sequence shown here is derived from an EMBL/GenBank/DDBJ whole genome shotgun (WGS) entry which is preliminary data.</text>
</comment>
<dbReference type="Proteomes" id="UP000248146">
    <property type="component" value="Unassembled WGS sequence"/>
</dbReference>
<evidence type="ECO:0000256" key="8">
    <source>
        <dbReference type="SAM" id="Coils"/>
    </source>
</evidence>
<evidence type="ECO:0000256" key="1">
    <source>
        <dbReference type="ARBA" id="ARBA00004141"/>
    </source>
</evidence>
<keyword evidence="2" id="KW-0812">Transmembrane</keyword>
<evidence type="ECO:0000313" key="11">
    <source>
        <dbReference type="EMBL" id="PYC20160.1"/>
    </source>
</evidence>
<keyword evidence="4" id="KW-1133">Transmembrane helix</keyword>
<accession>A0A2V4L5P4</accession>
<dbReference type="CDD" id="cd00130">
    <property type="entry name" value="PAS"/>
    <property type="match status" value="2"/>
</dbReference>
<evidence type="ECO:0000313" key="12">
    <source>
        <dbReference type="Proteomes" id="UP000248146"/>
    </source>
</evidence>
<dbReference type="NCBIfam" id="TIGR00229">
    <property type="entry name" value="sensory_box"/>
    <property type="match status" value="2"/>
</dbReference>
<dbReference type="GO" id="GO:0016301">
    <property type="term" value="F:kinase activity"/>
    <property type="evidence" value="ECO:0007669"/>
    <property type="project" value="UniProtKB-KW"/>
</dbReference>
<dbReference type="CDD" id="cd11386">
    <property type="entry name" value="MCP_signal"/>
    <property type="match status" value="1"/>
</dbReference>
<dbReference type="EMBL" id="QJRX01000011">
    <property type="protein sequence ID" value="PYC20160.1"/>
    <property type="molecule type" value="Genomic_DNA"/>
</dbReference>
<dbReference type="RefSeq" id="WP_110683925.1">
    <property type="nucleotide sequence ID" value="NZ_QJRX01000011.1"/>
</dbReference>
<dbReference type="Gene3D" id="1.10.287.950">
    <property type="entry name" value="Methyl-accepting chemotaxis protein"/>
    <property type="match status" value="1"/>
</dbReference>
<dbReference type="InterPro" id="IPR035965">
    <property type="entry name" value="PAS-like_dom_sf"/>
</dbReference>
<name>A0A2V4L5P4_AQUAC</name>
<evidence type="ECO:0000256" key="4">
    <source>
        <dbReference type="ARBA" id="ARBA00022989"/>
    </source>
</evidence>
<dbReference type="PROSITE" id="PS50111">
    <property type="entry name" value="CHEMOTAXIS_TRANSDUC_2"/>
    <property type="match status" value="1"/>
</dbReference>
<dbReference type="SMART" id="SM00086">
    <property type="entry name" value="PAC"/>
    <property type="match status" value="2"/>
</dbReference>
<keyword evidence="3" id="KW-0808">Transferase</keyword>
<dbReference type="OrthoDB" id="9765776at2"/>
<dbReference type="InterPro" id="IPR013656">
    <property type="entry name" value="PAS_4"/>
</dbReference>
<dbReference type="GO" id="GO:0016020">
    <property type="term" value="C:membrane"/>
    <property type="evidence" value="ECO:0007669"/>
    <property type="project" value="UniProtKB-SubCell"/>
</dbReference>
<keyword evidence="8" id="KW-0175">Coiled coil</keyword>
<evidence type="ECO:0000256" key="3">
    <source>
        <dbReference type="ARBA" id="ARBA00022777"/>
    </source>
</evidence>
<feature type="coiled-coil region" evidence="8">
    <location>
        <begin position="3"/>
        <end position="30"/>
    </location>
</feature>
<evidence type="ECO:0000259" key="9">
    <source>
        <dbReference type="PROSITE" id="PS50111"/>
    </source>
</evidence>
<dbReference type="PANTHER" id="PTHR32089">
    <property type="entry name" value="METHYL-ACCEPTING CHEMOTAXIS PROTEIN MCPB"/>
    <property type="match status" value="1"/>
</dbReference>
<keyword evidence="6 7" id="KW-0807">Transducer</keyword>
<sequence length="438" mass="48838">MFNNKLKDELAQLRNELASMRQIKDSLYSEMLVLEIEADGRVRYANDNFLDEMLYSGDALLGRPLDSLIPESFRREPNYQKLQQALRQREHLCGAYRLLRGNGEEAWLRAIWQPVLNAHGELAYFTLCATDLTRTISTSREHEGLIDALLRSTAVIEFNLAGEVLSANQRFLDGMGYRLEQIKGKHHRMFCEPEEYNSQAYRDFWARLNRGEFVGGRFKRVDSHGRVVWLEASYNPILDPHGKLYKVVKFATVITDQINQEQAVAEAASIAYGISQQTDGSADKGAAVVRQTVEVMQRIARQLQEASDGIAALGRQSQLISTIMQTIRGIADQTNLLALNAAIEAARAGDQGRGFAVVADEVRQLAGRTSQATEEIVEVVQKNQTLAQNAVDSMASSREQAEQGLDLANQAGAVIVEIQEGAKQVVQAVEQFANQLKP</sequence>
<dbReference type="SMART" id="SM00091">
    <property type="entry name" value="PAS"/>
    <property type="match status" value="2"/>
</dbReference>
<dbReference type="InterPro" id="IPR000700">
    <property type="entry name" value="PAS-assoc_C"/>
</dbReference>
<dbReference type="SMART" id="SM00283">
    <property type="entry name" value="MA"/>
    <property type="match status" value="1"/>
</dbReference>
<feature type="domain" description="PAC" evidence="10">
    <location>
        <begin position="214"/>
        <end position="266"/>
    </location>
</feature>
<reference evidence="11 12" key="1">
    <citation type="submission" date="2018-06" db="EMBL/GenBank/DDBJ databases">
        <title>Pseudomonas diversity within urban Lake Michigan freshwaters.</title>
        <authorList>
            <person name="Batrich M."/>
            <person name="Hatzopoulos T."/>
            <person name="Putonti C."/>
        </authorList>
    </citation>
    <scope>NUCLEOTIDE SEQUENCE [LARGE SCALE GENOMIC DNA]</scope>
    <source>
        <strain evidence="11 12">MB-090714</strain>
    </source>
</reference>